<evidence type="ECO:0000256" key="1">
    <source>
        <dbReference type="ARBA" id="ARBA00009861"/>
    </source>
</evidence>
<evidence type="ECO:0000313" key="5">
    <source>
        <dbReference type="Proteomes" id="UP001341840"/>
    </source>
</evidence>
<dbReference type="Pfam" id="PF02458">
    <property type="entry name" value="Transferase"/>
    <property type="match status" value="1"/>
</dbReference>
<dbReference type="PANTHER" id="PTHR31147">
    <property type="entry name" value="ACYL TRANSFERASE 4"/>
    <property type="match status" value="1"/>
</dbReference>
<dbReference type="EMBL" id="JASCZI010272333">
    <property type="protein sequence ID" value="MED6221726.1"/>
    <property type="molecule type" value="Genomic_DNA"/>
</dbReference>
<dbReference type="InterPro" id="IPR050898">
    <property type="entry name" value="Plant_acyltransferase"/>
</dbReference>
<protein>
    <recommendedName>
        <fullName evidence="6">Benzyl alcohol O-benzoyltransferase</fullName>
    </recommendedName>
</protein>
<feature type="region of interest" description="Disordered" evidence="3">
    <location>
        <begin position="459"/>
        <end position="501"/>
    </location>
</feature>
<dbReference type="Proteomes" id="UP001341840">
    <property type="component" value="Unassembled WGS sequence"/>
</dbReference>
<evidence type="ECO:0000256" key="3">
    <source>
        <dbReference type="SAM" id="MobiDB-lite"/>
    </source>
</evidence>
<reference evidence="4 5" key="1">
    <citation type="journal article" date="2023" name="Plants (Basel)">
        <title>Bridging the Gap: Combining Genomics and Transcriptomics Approaches to Understand Stylosanthes scabra, an Orphan Legume from the Brazilian Caatinga.</title>
        <authorList>
            <person name="Ferreira-Neto J.R.C."/>
            <person name="da Silva M.D."/>
            <person name="Binneck E."/>
            <person name="de Melo N.F."/>
            <person name="da Silva R.H."/>
            <person name="de Melo A.L.T.M."/>
            <person name="Pandolfi V."/>
            <person name="Bustamante F.O."/>
            <person name="Brasileiro-Vidal A.C."/>
            <person name="Benko-Iseppon A.M."/>
        </authorList>
    </citation>
    <scope>NUCLEOTIDE SEQUENCE [LARGE SCALE GENOMIC DNA]</scope>
    <source>
        <tissue evidence="4">Leaves</tissue>
    </source>
</reference>
<organism evidence="4 5">
    <name type="scientific">Stylosanthes scabra</name>
    <dbReference type="NCBI Taxonomy" id="79078"/>
    <lineage>
        <taxon>Eukaryota</taxon>
        <taxon>Viridiplantae</taxon>
        <taxon>Streptophyta</taxon>
        <taxon>Embryophyta</taxon>
        <taxon>Tracheophyta</taxon>
        <taxon>Spermatophyta</taxon>
        <taxon>Magnoliopsida</taxon>
        <taxon>eudicotyledons</taxon>
        <taxon>Gunneridae</taxon>
        <taxon>Pentapetalae</taxon>
        <taxon>rosids</taxon>
        <taxon>fabids</taxon>
        <taxon>Fabales</taxon>
        <taxon>Fabaceae</taxon>
        <taxon>Papilionoideae</taxon>
        <taxon>50 kb inversion clade</taxon>
        <taxon>dalbergioids sensu lato</taxon>
        <taxon>Dalbergieae</taxon>
        <taxon>Pterocarpus clade</taxon>
        <taxon>Stylosanthes</taxon>
    </lineage>
</organism>
<dbReference type="Gene3D" id="3.30.559.10">
    <property type="entry name" value="Chloramphenicol acetyltransferase-like domain"/>
    <property type="match status" value="2"/>
</dbReference>
<comment type="similarity">
    <text evidence="1">Belongs to the plant acyltransferase family.</text>
</comment>
<keyword evidence="2" id="KW-0808">Transferase</keyword>
<comment type="caution">
    <text evidence="4">The sequence shown here is derived from an EMBL/GenBank/DDBJ whole genome shotgun (WGS) entry which is preliminary data.</text>
</comment>
<accession>A0ABU6ZIE9</accession>
<evidence type="ECO:0008006" key="6">
    <source>
        <dbReference type="Google" id="ProtNLM"/>
    </source>
</evidence>
<keyword evidence="5" id="KW-1185">Reference proteome</keyword>
<evidence type="ECO:0000313" key="4">
    <source>
        <dbReference type="EMBL" id="MED6221726.1"/>
    </source>
</evidence>
<evidence type="ECO:0000256" key="2">
    <source>
        <dbReference type="ARBA" id="ARBA00022679"/>
    </source>
</evidence>
<dbReference type="PANTHER" id="PTHR31147:SF66">
    <property type="entry name" value="OS05G0315700 PROTEIN"/>
    <property type="match status" value="1"/>
</dbReference>
<sequence>MVIQKSSLSSLVFKVRKNQPELLAPASPTPHELLLLSNLDDQMGLRYQLPLVQFFPYNPSMAGKDPVPVIREALSKALVFYYPFAGRIREGTKGKLMVDCTGEGVLFIQADADVTLDQFGSDLLPPFPCFDELLYDVPGSDEIINSPLLIIQVTHLKCGGFIFVLGMNHTMCDGSGIVQFMKAITEIAHGATKPSIIPVWCRELLCERNPPRLTCIHHEYDQLPLDNKSLFKPYHSSFFFGPKEIHALRRILPRHLADSSTSFDVLTACLWRCRTAALQWQNPNQEVRLLCIVNARFGPCRFNPPLPEGFYGNAFVFPAAVSTVGNICRSPLSYALELVKKAKSEGREEYVHSVVDLMSINGRTCFTRTGSFMVSDLTKSGLRDVDYGWGKALYSGVAKAGLGDLPGVSFYVSYTNSKGENGRVVPICLPNEEAMVRFEKELNDILNKFKDEKEEPMNILSVSGGPKTLGSESKEGDVGGSPLNEAKIMGMSEAEGRVGIS</sequence>
<dbReference type="InterPro" id="IPR023213">
    <property type="entry name" value="CAT-like_dom_sf"/>
</dbReference>
<gene>
    <name evidence="4" type="ORF">PIB30_057563</name>
</gene>
<name>A0ABU6ZIE9_9FABA</name>
<proteinExistence type="inferred from homology"/>